<dbReference type="InterPro" id="IPR047785">
    <property type="entry name" value="tRNA_MNMC2"/>
</dbReference>
<dbReference type="InterPro" id="IPR029063">
    <property type="entry name" value="SAM-dependent_MTases_sf"/>
</dbReference>
<keyword evidence="3" id="KW-1185">Reference proteome</keyword>
<dbReference type="SUPFAM" id="SSF53335">
    <property type="entry name" value="S-adenosyl-L-methionine-dependent methyltransferases"/>
    <property type="match status" value="1"/>
</dbReference>
<dbReference type="EMBL" id="AQRA01000007">
    <property type="protein sequence ID" value="EZH72890.1"/>
    <property type="molecule type" value="Genomic_DNA"/>
</dbReference>
<dbReference type="GO" id="GO:0004808">
    <property type="term" value="F:tRNA (5-methylaminomethyl-2-thiouridylate)(34)-methyltransferase activity"/>
    <property type="evidence" value="ECO:0007669"/>
    <property type="project" value="InterPro"/>
</dbReference>
<evidence type="ECO:0000313" key="2">
    <source>
        <dbReference type="EMBL" id="EZH72890.1"/>
    </source>
</evidence>
<protein>
    <submittedName>
        <fullName evidence="2">SAM-dependent methyltransferase</fullName>
    </submittedName>
</protein>
<comment type="caution">
    <text evidence="2">The sequence shown here is derived from an EMBL/GenBank/DDBJ whole genome shotgun (WGS) entry which is preliminary data.</text>
</comment>
<sequence length="226" mass="25649">MQRKIITTADGSKTIHLPELNEHYHSKHGAINEAKHVFIKSGFDHVLSKNGSDSLDIMEMGFGTGLNAFITFLEAEKINVPIYYVGVEGYPVALSEAKLMNYPEMLAVKEKQPVFDAMHQSLWELPVDITSNFKLVKRKQFFADITDKNGFDLIYFDAFGARVQPELWTIEIFRKMYEALRSRGVLVTYSAKGSVRRAMQEVGFVVERLPGPPGKREMLRATKVES</sequence>
<dbReference type="AlphaFoldDB" id="A0A023BSC3"/>
<dbReference type="Proteomes" id="UP000023541">
    <property type="component" value="Unassembled WGS sequence"/>
</dbReference>
<gene>
    <name evidence="2" type="ORF">ATO12_22440</name>
</gene>
<organism evidence="2 3">
    <name type="scientific">Aquimarina atlantica</name>
    <dbReference type="NCBI Taxonomy" id="1317122"/>
    <lineage>
        <taxon>Bacteria</taxon>
        <taxon>Pseudomonadati</taxon>
        <taxon>Bacteroidota</taxon>
        <taxon>Flavobacteriia</taxon>
        <taxon>Flavobacteriales</taxon>
        <taxon>Flavobacteriaceae</taxon>
        <taxon>Aquimarina</taxon>
    </lineage>
</organism>
<dbReference type="eggNOG" id="COG4121">
    <property type="taxonomic scope" value="Bacteria"/>
</dbReference>
<reference evidence="2 3" key="1">
    <citation type="submission" date="2014-04" db="EMBL/GenBank/DDBJ databases">
        <title>Aquimarina sp. 22II-S11-z7 Genome Sequencing.</title>
        <authorList>
            <person name="Lai Q."/>
        </authorList>
    </citation>
    <scope>NUCLEOTIDE SEQUENCE [LARGE SCALE GENOMIC DNA]</scope>
    <source>
        <strain evidence="2 3">22II-S11-z7</strain>
    </source>
</reference>
<dbReference type="GO" id="GO:0032259">
    <property type="term" value="P:methylation"/>
    <property type="evidence" value="ECO:0007669"/>
    <property type="project" value="UniProtKB-KW"/>
</dbReference>
<evidence type="ECO:0000313" key="3">
    <source>
        <dbReference type="Proteomes" id="UP000023541"/>
    </source>
</evidence>
<feature type="domain" description="MnmC-like methyltransferase" evidence="1">
    <location>
        <begin position="149"/>
        <end position="223"/>
    </location>
</feature>
<accession>A0A023BSC3</accession>
<dbReference type="NCBIfam" id="NF033855">
    <property type="entry name" value="tRNA_MNMC2"/>
    <property type="match status" value="1"/>
</dbReference>
<dbReference type="Pfam" id="PF05430">
    <property type="entry name" value="Methyltransf_30"/>
    <property type="match status" value="1"/>
</dbReference>
<dbReference type="STRING" id="1317122.ATO12_22440"/>
<keyword evidence="2" id="KW-0808">Transferase</keyword>
<proteinExistence type="predicted"/>
<dbReference type="InterPro" id="IPR008471">
    <property type="entry name" value="MnmC-like_methylTransf"/>
</dbReference>
<dbReference type="Gene3D" id="3.40.50.150">
    <property type="entry name" value="Vaccinia Virus protein VP39"/>
    <property type="match status" value="1"/>
</dbReference>
<evidence type="ECO:0000259" key="1">
    <source>
        <dbReference type="Pfam" id="PF05430"/>
    </source>
</evidence>
<dbReference type="PANTHER" id="PTHR39963">
    <property type="entry name" value="SLL0983 PROTEIN"/>
    <property type="match status" value="1"/>
</dbReference>
<dbReference type="RefSeq" id="WP_034244557.1">
    <property type="nucleotide sequence ID" value="NZ_AQRA01000007.1"/>
</dbReference>
<dbReference type="OrthoDB" id="9786494at2"/>
<keyword evidence="2" id="KW-0489">Methyltransferase</keyword>
<dbReference type="GO" id="GO:0016645">
    <property type="term" value="F:oxidoreductase activity, acting on the CH-NH group of donors"/>
    <property type="evidence" value="ECO:0007669"/>
    <property type="project" value="InterPro"/>
</dbReference>
<name>A0A023BSC3_9FLAO</name>
<dbReference type="PANTHER" id="PTHR39963:SF1">
    <property type="entry name" value="MNMC-LIKE METHYLTRANSFERASE DOMAIN-CONTAINING PROTEIN"/>
    <property type="match status" value="1"/>
</dbReference>